<dbReference type="AlphaFoldDB" id="A0A1Y2E961"/>
<gene>
    <name evidence="1" type="ORF">LY90DRAFT_667566</name>
</gene>
<keyword evidence="2" id="KW-1185">Reference proteome</keyword>
<proteinExistence type="predicted"/>
<sequence length="323" mass="36978">MQNNIIIQNTLKAYFEKQRSFKALVKDVQQSLQSKEYKLYSCTFDEFIKSRWNISKAQAYRYLISAKVIDQLEEFNILPCYERICRSLYNCAKTQNQMKLLWGAILQSAGNRPDCINSSHVTKMWKKLCSDKKYNKICHYEDEIMNKIEKSLNKNSKDVKRKQLHKETKQTSPKIVTQLSYYPSPCLNVPVIPSNDSSQTTTTLNNNNNNNNIIYIGNPNTSQISQYPSPTQNESIFSLNESISYSIPSSSSPASVCSSQLSNEATVDPLNSTFIAVPTVNLIERPVLEVQYSPQPISIQDSKLFSNYQEQTQPVLHNNQIIL</sequence>
<dbReference type="Proteomes" id="UP000193920">
    <property type="component" value="Unassembled WGS sequence"/>
</dbReference>
<name>A0A1Y2E961_9FUNG</name>
<organism evidence="1 2">
    <name type="scientific">Neocallimastix californiae</name>
    <dbReference type="NCBI Taxonomy" id="1754190"/>
    <lineage>
        <taxon>Eukaryota</taxon>
        <taxon>Fungi</taxon>
        <taxon>Fungi incertae sedis</taxon>
        <taxon>Chytridiomycota</taxon>
        <taxon>Chytridiomycota incertae sedis</taxon>
        <taxon>Neocallimastigomycetes</taxon>
        <taxon>Neocallimastigales</taxon>
        <taxon>Neocallimastigaceae</taxon>
        <taxon>Neocallimastix</taxon>
    </lineage>
</organism>
<dbReference type="STRING" id="1754190.A0A1Y2E961"/>
<dbReference type="EMBL" id="MCOG01000046">
    <property type="protein sequence ID" value="ORY68079.1"/>
    <property type="molecule type" value="Genomic_DNA"/>
</dbReference>
<evidence type="ECO:0000313" key="1">
    <source>
        <dbReference type="EMBL" id="ORY68079.1"/>
    </source>
</evidence>
<comment type="caution">
    <text evidence="1">The sequence shown here is derived from an EMBL/GenBank/DDBJ whole genome shotgun (WGS) entry which is preliminary data.</text>
</comment>
<reference evidence="1 2" key="1">
    <citation type="submission" date="2016-08" db="EMBL/GenBank/DDBJ databases">
        <title>A Parts List for Fungal Cellulosomes Revealed by Comparative Genomics.</title>
        <authorList>
            <consortium name="DOE Joint Genome Institute"/>
            <person name="Haitjema C.H."/>
            <person name="Gilmore S.P."/>
            <person name="Henske J.K."/>
            <person name="Solomon K.V."/>
            <person name="De Groot R."/>
            <person name="Kuo A."/>
            <person name="Mondo S.J."/>
            <person name="Salamov A.A."/>
            <person name="Labutti K."/>
            <person name="Zhao Z."/>
            <person name="Chiniquy J."/>
            <person name="Barry K."/>
            <person name="Brewer H.M."/>
            <person name="Purvine S.O."/>
            <person name="Wright A.T."/>
            <person name="Boxma B."/>
            <person name="Van Alen T."/>
            <person name="Hackstein J.H."/>
            <person name="Baker S.E."/>
            <person name="Grigoriev I.V."/>
            <person name="O'Malley M.A."/>
        </authorList>
    </citation>
    <scope>NUCLEOTIDE SEQUENCE [LARGE SCALE GENOMIC DNA]</scope>
    <source>
        <strain evidence="1 2">G1</strain>
    </source>
</reference>
<accession>A0A1Y2E961</accession>
<dbReference type="OrthoDB" id="5595153at2759"/>
<evidence type="ECO:0000313" key="2">
    <source>
        <dbReference type="Proteomes" id="UP000193920"/>
    </source>
</evidence>
<protein>
    <submittedName>
        <fullName evidence="1">Uncharacterized protein</fullName>
    </submittedName>
</protein>